<reference evidence="1" key="1">
    <citation type="submission" date="2023-05" db="EMBL/GenBank/DDBJ databases">
        <authorList>
            <consortium name="Clinical and Environmental Microbiology Branch: Whole genome sequencing antimicrobial resistance pathogens in the healthcare setting"/>
        </authorList>
    </citation>
    <scope>NUCLEOTIDE SEQUENCE</scope>
    <source>
        <strain evidence="1">2023GN-00287</strain>
    </source>
</reference>
<organism evidence="1 2">
    <name type="scientific">Citrobacter freundii</name>
    <dbReference type="NCBI Taxonomy" id="546"/>
    <lineage>
        <taxon>Bacteria</taxon>
        <taxon>Pseudomonadati</taxon>
        <taxon>Pseudomonadota</taxon>
        <taxon>Gammaproteobacteria</taxon>
        <taxon>Enterobacterales</taxon>
        <taxon>Enterobacteriaceae</taxon>
        <taxon>Citrobacter</taxon>
        <taxon>Citrobacter freundii complex</taxon>
    </lineage>
</organism>
<name>A0AAN4IFY3_CITFR</name>
<dbReference type="Proteomes" id="UP001279522">
    <property type="component" value="Unassembled WGS sequence"/>
</dbReference>
<accession>A0AAN4IFY3</accession>
<dbReference type="EMBL" id="ABOSXX010000017">
    <property type="protein sequence ID" value="ELV3680857.1"/>
    <property type="molecule type" value="Genomic_DNA"/>
</dbReference>
<protein>
    <submittedName>
        <fullName evidence="1">Uncharacterized protein</fullName>
    </submittedName>
</protein>
<sequence>MFVSDDLLEKGMDITYDDIRASREALEQKYLKRKTELHEYGYKIVRSYKESLKLPDNHYVKADGSQRAYVTCGVINSKQNYESRPLSVMPLDDNYGLQFLISTAVEDSPASNDQYVYVEVYIWKEAGVLMVTIDKQDTLSVPYPEEDNAFAGVDALIKSRVLFKCTDERLD</sequence>
<dbReference type="AlphaFoldDB" id="A0AAN4IFY3"/>
<dbReference type="RefSeq" id="WP_071687783.1">
    <property type="nucleotide sequence ID" value="NZ_JACOJU010000001.1"/>
</dbReference>
<evidence type="ECO:0000313" key="1">
    <source>
        <dbReference type="EMBL" id="ELV3680857.1"/>
    </source>
</evidence>
<gene>
    <name evidence="1" type="ORF">SGX49_003311</name>
</gene>
<comment type="caution">
    <text evidence="1">The sequence shown here is derived from an EMBL/GenBank/DDBJ whole genome shotgun (WGS) entry which is preliminary data.</text>
</comment>
<evidence type="ECO:0000313" key="2">
    <source>
        <dbReference type="Proteomes" id="UP001279522"/>
    </source>
</evidence>
<proteinExistence type="predicted"/>